<keyword evidence="5" id="KW-0460">Magnesium</keyword>
<comment type="similarity">
    <text evidence="2 6">Belongs to the FPP/GGPP synthase family.</text>
</comment>
<dbReference type="PROSITE" id="PS00444">
    <property type="entry name" value="POLYPRENYL_SYNTHASE_2"/>
    <property type="match status" value="1"/>
</dbReference>
<dbReference type="GO" id="GO:0004659">
    <property type="term" value="F:prenyltransferase activity"/>
    <property type="evidence" value="ECO:0007669"/>
    <property type="project" value="InterPro"/>
</dbReference>
<dbReference type="GO" id="GO:0008299">
    <property type="term" value="P:isoprenoid biosynthetic process"/>
    <property type="evidence" value="ECO:0007669"/>
    <property type="project" value="InterPro"/>
</dbReference>
<evidence type="ECO:0000313" key="8">
    <source>
        <dbReference type="Proteomes" id="UP000192050"/>
    </source>
</evidence>
<dbReference type="STRING" id="74969.FAD_1515"/>
<accession>A0A1V0N5H4</accession>
<evidence type="ECO:0000256" key="5">
    <source>
        <dbReference type="ARBA" id="ARBA00022842"/>
    </source>
</evidence>
<dbReference type="PANTHER" id="PTHR12001">
    <property type="entry name" value="GERANYLGERANYL PYROPHOSPHATE SYNTHASE"/>
    <property type="match status" value="1"/>
</dbReference>
<keyword evidence="8" id="KW-1185">Reference proteome</keyword>
<dbReference type="Proteomes" id="UP000192050">
    <property type="component" value="Chromosome"/>
</dbReference>
<name>A0A1V0N5H4_9ARCH</name>
<evidence type="ECO:0000256" key="4">
    <source>
        <dbReference type="ARBA" id="ARBA00022723"/>
    </source>
</evidence>
<keyword evidence="4" id="KW-0479">Metal-binding</keyword>
<dbReference type="InterPro" id="IPR000092">
    <property type="entry name" value="Polyprenyl_synt"/>
</dbReference>
<sequence>MKNFYEWQYGLRDKINEVNSRLLQAIKTDQPYLFEMSKYTIDAGGKRFRPLLTILSYEISCNEPYDSILDLASGYELIHTASLIHDDIIDKSKYRRGRETLASRYGIDNAIVVGDYLFAKAYELGSRYGKVVSKVMADGSSHLAEGQIIEALNIGNLSLDIETYNKIIMNKTAYFFSACAEGATIAAMAPDNVRDKLSKFAYNMGMAFQITDDILDIVGNEKEMGKPTMVDLNHDVITLPIIHALSHVTGENKRTLVNILTGKYTDSDYKSKFRDILFKSGSLEYTFKIAKDYILKSVENLNGIGRSDDLGLLMDLALIVVDRINESGVI</sequence>
<dbReference type="Gene3D" id="1.10.600.10">
    <property type="entry name" value="Farnesyl Diphosphate Synthase"/>
    <property type="match status" value="1"/>
</dbReference>
<gene>
    <name evidence="7" type="primary">ispB</name>
    <name evidence="7" type="ORF">FAD_1515</name>
</gene>
<dbReference type="SUPFAM" id="SSF48576">
    <property type="entry name" value="Terpenoid synthases"/>
    <property type="match status" value="1"/>
</dbReference>
<evidence type="ECO:0000313" key="7">
    <source>
        <dbReference type="EMBL" id="ARD85367.1"/>
    </source>
</evidence>
<dbReference type="SFLD" id="SFLDG01017">
    <property type="entry name" value="Polyprenyl_Transferase_Like"/>
    <property type="match status" value="1"/>
</dbReference>
<dbReference type="PANTHER" id="PTHR12001:SF69">
    <property type="entry name" value="ALL TRANS-POLYPRENYL-DIPHOSPHATE SYNTHASE PDSS1"/>
    <property type="match status" value="1"/>
</dbReference>
<protein>
    <submittedName>
        <fullName evidence="7">Polyprenyl synthetase</fullName>
    </submittedName>
</protein>
<dbReference type="KEGG" id="fai:FAD_1515"/>
<reference evidence="7 8" key="1">
    <citation type="submission" date="2011-10" db="EMBL/GenBank/DDBJ databases">
        <title>Metabolic and evolutionary patterns in the extreme acidophile Ferroplasma acidiphilum.</title>
        <authorList>
            <person name="Golyshina O.V."/>
            <person name="Kozyavkin S.A."/>
            <person name="Tatusov R.L."/>
            <person name="Slesarev A.I."/>
            <person name="Golyshin P.N."/>
        </authorList>
    </citation>
    <scope>NUCLEOTIDE SEQUENCE [LARGE SCALE GENOMIC DNA]</scope>
    <source>
        <strain evidence="8">Y</strain>
    </source>
</reference>
<organism evidence="7 8">
    <name type="scientific">Ferroplasma acidiphilum</name>
    <dbReference type="NCBI Taxonomy" id="74969"/>
    <lineage>
        <taxon>Archaea</taxon>
        <taxon>Methanobacteriati</taxon>
        <taxon>Thermoplasmatota</taxon>
        <taxon>Thermoplasmata</taxon>
        <taxon>Thermoplasmatales</taxon>
        <taxon>Ferroplasmaceae</taxon>
        <taxon>Ferroplasma</taxon>
    </lineage>
</organism>
<dbReference type="Pfam" id="PF00348">
    <property type="entry name" value="polyprenyl_synt"/>
    <property type="match status" value="1"/>
</dbReference>
<evidence type="ECO:0000256" key="2">
    <source>
        <dbReference type="ARBA" id="ARBA00006706"/>
    </source>
</evidence>
<comment type="cofactor">
    <cofactor evidence="1">
        <name>Mg(2+)</name>
        <dbReference type="ChEBI" id="CHEBI:18420"/>
    </cofactor>
</comment>
<proteinExistence type="inferred from homology"/>
<dbReference type="GeneID" id="16024781"/>
<evidence type="ECO:0000256" key="1">
    <source>
        <dbReference type="ARBA" id="ARBA00001946"/>
    </source>
</evidence>
<dbReference type="SFLD" id="SFLDS00005">
    <property type="entry name" value="Isoprenoid_Synthase_Type_I"/>
    <property type="match status" value="1"/>
</dbReference>
<evidence type="ECO:0000256" key="6">
    <source>
        <dbReference type="RuleBase" id="RU004466"/>
    </source>
</evidence>
<dbReference type="OrthoDB" id="26738at2157"/>
<evidence type="ECO:0000256" key="3">
    <source>
        <dbReference type="ARBA" id="ARBA00022679"/>
    </source>
</evidence>
<dbReference type="CDD" id="cd00685">
    <property type="entry name" value="Trans_IPPS_HT"/>
    <property type="match status" value="1"/>
</dbReference>
<dbReference type="GO" id="GO:0046872">
    <property type="term" value="F:metal ion binding"/>
    <property type="evidence" value="ECO:0007669"/>
    <property type="project" value="UniProtKB-KW"/>
</dbReference>
<dbReference type="RefSeq" id="WP_009886654.1">
    <property type="nucleotide sequence ID" value="NZ_CP015363.1"/>
</dbReference>
<dbReference type="InterPro" id="IPR008949">
    <property type="entry name" value="Isoprenoid_synthase_dom_sf"/>
</dbReference>
<dbReference type="PROSITE" id="PS00723">
    <property type="entry name" value="POLYPRENYL_SYNTHASE_1"/>
    <property type="match status" value="1"/>
</dbReference>
<dbReference type="InterPro" id="IPR033749">
    <property type="entry name" value="Polyprenyl_synt_CS"/>
</dbReference>
<dbReference type="EMBL" id="CP015363">
    <property type="protein sequence ID" value="ARD85367.1"/>
    <property type="molecule type" value="Genomic_DNA"/>
</dbReference>
<dbReference type="AlphaFoldDB" id="A0A1V0N5H4"/>
<keyword evidence="3 6" id="KW-0808">Transferase</keyword>